<name>A0ABX0QAU7_9BACT</name>
<gene>
    <name evidence="1" type="ORF">F7231_04370</name>
</gene>
<evidence type="ECO:0000313" key="2">
    <source>
        <dbReference type="Proteomes" id="UP000606008"/>
    </source>
</evidence>
<evidence type="ECO:0008006" key="3">
    <source>
        <dbReference type="Google" id="ProtNLM"/>
    </source>
</evidence>
<dbReference type="Proteomes" id="UP000606008">
    <property type="component" value="Unassembled WGS sequence"/>
</dbReference>
<proteinExistence type="predicted"/>
<protein>
    <recommendedName>
        <fullName evidence="3">Apea-like HEPN domain-containing protein</fullName>
    </recommendedName>
</protein>
<keyword evidence="2" id="KW-1185">Reference proteome</keyword>
<reference evidence="2" key="1">
    <citation type="submission" date="2019-09" db="EMBL/GenBank/DDBJ databases">
        <authorList>
            <person name="Jung D.-H."/>
        </authorList>
    </citation>
    <scope>NUCLEOTIDE SEQUENCE [LARGE SCALE GENOMIC DNA]</scope>
    <source>
        <strain evidence="2">JA-25</strain>
    </source>
</reference>
<sequence length="344" mass="40178">MLESPDRNKLHKYLQNSNKPLEGRIPFASLLLAEQYLSKKNKTIKQWKEDKVPAVVNWENKIEKRTVTSKGINYVIILNHIKKYGYFNPKQFDLYSIREDFLDLKTEVGVALHTKDKRTSIELWNSSNYLGENFPITPNLGREGIIISCFLDQLLHRVAKNRELIVLNSNDVFSIDWLFSFKDLINDVISTLEIFLHLIYNKAQFDPLNGWVFDKDILGSSHGRRLTDKLKWIYQISGKHLGIESYKNSLLFVKELRNHLNHFDPPVFCIAIEEIADVLNYIVDIGMIHIEIRKVLNLKISSTLINFILQPQIVFVPEKMFSHRKPLDYNSEGYNSCRWPKGVD</sequence>
<comment type="caution">
    <text evidence="1">The sequence shown here is derived from an EMBL/GenBank/DDBJ whole genome shotgun (WGS) entry which is preliminary data.</text>
</comment>
<accession>A0ABX0QAU7</accession>
<organism evidence="1 2">
    <name type="scientific">Fibrivirga algicola</name>
    <dbReference type="NCBI Taxonomy" id="2950420"/>
    <lineage>
        <taxon>Bacteria</taxon>
        <taxon>Pseudomonadati</taxon>
        <taxon>Bacteroidota</taxon>
        <taxon>Cytophagia</taxon>
        <taxon>Cytophagales</taxon>
        <taxon>Spirosomataceae</taxon>
        <taxon>Fibrivirga</taxon>
    </lineage>
</organism>
<dbReference type="RefSeq" id="WP_166691026.1">
    <property type="nucleotide sequence ID" value="NZ_WAEL01000001.1"/>
</dbReference>
<evidence type="ECO:0000313" key="1">
    <source>
        <dbReference type="EMBL" id="NID09395.1"/>
    </source>
</evidence>
<dbReference type="EMBL" id="WAEL01000001">
    <property type="protein sequence ID" value="NID09395.1"/>
    <property type="molecule type" value="Genomic_DNA"/>
</dbReference>
<reference evidence="2" key="2">
    <citation type="submission" date="2023-07" db="EMBL/GenBank/DDBJ databases">
        <authorList>
            <person name="Jung D.-H."/>
        </authorList>
    </citation>
    <scope>NUCLEOTIDE SEQUENCE [LARGE SCALE GENOMIC DNA]</scope>
    <source>
        <strain evidence="2">JA-25</strain>
    </source>
</reference>